<dbReference type="PROSITE" id="PS50969">
    <property type="entry name" value="FCP1"/>
    <property type="match status" value="1"/>
</dbReference>
<keyword evidence="1" id="KW-0496">Mitochondrion</keyword>
<dbReference type="GO" id="GO:0015031">
    <property type="term" value="P:protein transport"/>
    <property type="evidence" value="ECO:0007669"/>
    <property type="project" value="UniProtKB-KW"/>
</dbReference>
<feature type="region of interest" description="Disordered" evidence="2">
    <location>
        <begin position="143"/>
        <end position="179"/>
    </location>
</feature>
<feature type="region of interest" description="Disordered" evidence="2">
    <location>
        <begin position="191"/>
        <end position="220"/>
    </location>
</feature>
<comment type="subcellular location">
    <subcellularLocation>
        <location evidence="1">Mitochondrion inner membrane</location>
        <topology evidence="1">Single-pass membrane protein</topology>
    </subcellularLocation>
</comment>
<comment type="subunit">
    <text evidence="1">Component of the TIM23 complex.</text>
</comment>
<feature type="compositionally biased region" description="Basic and acidic residues" evidence="2">
    <location>
        <begin position="165"/>
        <end position="175"/>
    </location>
</feature>
<feature type="compositionally biased region" description="Polar residues" evidence="2">
    <location>
        <begin position="143"/>
        <end position="161"/>
    </location>
</feature>
<keyword evidence="1" id="KW-0811">Translocation</keyword>
<dbReference type="SMART" id="SM00577">
    <property type="entry name" value="CPDc"/>
    <property type="match status" value="1"/>
</dbReference>
<evidence type="ECO:0000313" key="5">
    <source>
        <dbReference type="Proteomes" id="UP001295684"/>
    </source>
</evidence>
<protein>
    <recommendedName>
        <fullName evidence="1">Mitochondrial import inner membrane translocase subunit TIM50</fullName>
    </recommendedName>
</protein>
<dbReference type="InterPro" id="IPR036412">
    <property type="entry name" value="HAD-like_sf"/>
</dbReference>
<proteinExistence type="inferred from homology"/>
<comment type="function">
    <text evidence="1">Essential component of the TIM23 complex, a complex that mediates the translocation of transit peptide-containing proteins across the mitochondrial inner membrane.</text>
</comment>
<dbReference type="InterPro" id="IPR004274">
    <property type="entry name" value="FCP1_dom"/>
</dbReference>
<dbReference type="Pfam" id="PF03031">
    <property type="entry name" value="NIF"/>
    <property type="match status" value="1"/>
</dbReference>
<dbReference type="AlphaFoldDB" id="A0AAD1UB71"/>
<dbReference type="PANTHER" id="PTHR12210">
    <property type="entry name" value="DULLARD PROTEIN PHOSPHATASE"/>
    <property type="match status" value="1"/>
</dbReference>
<keyword evidence="1" id="KW-0653">Protein transport</keyword>
<dbReference type="Proteomes" id="UP001295684">
    <property type="component" value="Unassembled WGS sequence"/>
</dbReference>
<evidence type="ECO:0000259" key="3">
    <source>
        <dbReference type="PROSITE" id="PS50969"/>
    </source>
</evidence>
<keyword evidence="5" id="KW-1185">Reference proteome</keyword>
<name>A0AAD1UB71_EUPCR</name>
<dbReference type="Gene3D" id="3.40.50.1000">
    <property type="entry name" value="HAD superfamily/HAD-like"/>
    <property type="match status" value="1"/>
</dbReference>
<dbReference type="InterPro" id="IPR023214">
    <property type="entry name" value="HAD_sf"/>
</dbReference>
<evidence type="ECO:0000313" key="4">
    <source>
        <dbReference type="EMBL" id="CAI2364760.1"/>
    </source>
</evidence>
<feature type="compositionally biased region" description="Polar residues" evidence="2">
    <location>
        <begin position="199"/>
        <end position="220"/>
    </location>
</feature>
<dbReference type="GO" id="GO:0005744">
    <property type="term" value="C:TIM23 mitochondrial import inner membrane translocase complex"/>
    <property type="evidence" value="ECO:0007669"/>
    <property type="project" value="UniProtKB-UniRule"/>
</dbReference>
<comment type="similarity">
    <text evidence="1">Belongs to the TIM50 family.</text>
</comment>
<evidence type="ECO:0000256" key="1">
    <source>
        <dbReference type="RuleBase" id="RU365079"/>
    </source>
</evidence>
<gene>
    <name evidence="4" type="ORF">ECRASSUSDP1_LOCUS6106</name>
</gene>
<keyword evidence="1" id="KW-0813">Transport</keyword>
<dbReference type="EMBL" id="CAMPGE010005917">
    <property type="protein sequence ID" value="CAI2364760.1"/>
    <property type="molecule type" value="Genomic_DNA"/>
</dbReference>
<feature type="domain" description="FCP1 homology" evidence="3">
    <location>
        <begin position="1"/>
        <end position="104"/>
    </location>
</feature>
<evidence type="ECO:0000256" key="2">
    <source>
        <dbReference type="SAM" id="MobiDB-lite"/>
    </source>
</evidence>
<dbReference type="InterPro" id="IPR050365">
    <property type="entry name" value="TIM50"/>
</dbReference>
<dbReference type="SUPFAM" id="SSF56784">
    <property type="entry name" value="HAD-like"/>
    <property type="match status" value="1"/>
</dbReference>
<sequence length="364" mass="41542">MAEHFEIVIFTASLSQYAKPLIKKLDRKGIGFHQLYREHCTFHKSTYFVKDLSKLGRKLKDIIIVDNSPSAYLFHPENAIPILSWYSNKSDSELYKLMSVLKTLATVRDVTEESLLNWDQKDAYLNYSKMRIGKKKGSNTPRYTFFNSCSPQRASSKTLKNPNKIPEKPQKEHKTPKASFKKKFSQTTRLATNHRGRSSHFSSLAKGQNSLRISRQTSCGSRMTMNKKKLFKDPLKYSHLYTPKGSMGQGGFVRCFKDVTRENKSRRDFKAKIETSGKGGSRARCKRIDTINGIKTTNNSPKAPTFGVRNMTKKEMNAKEAQTFPFSTTSPFTISSNPPLQKSHLHISTNYYPSAYLQGRNSQC</sequence>
<organism evidence="4 5">
    <name type="scientific">Euplotes crassus</name>
    <dbReference type="NCBI Taxonomy" id="5936"/>
    <lineage>
        <taxon>Eukaryota</taxon>
        <taxon>Sar</taxon>
        <taxon>Alveolata</taxon>
        <taxon>Ciliophora</taxon>
        <taxon>Intramacronucleata</taxon>
        <taxon>Spirotrichea</taxon>
        <taxon>Hypotrichia</taxon>
        <taxon>Euplotida</taxon>
        <taxon>Euplotidae</taxon>
        <taxon>Moneuplotes</taxon>
    </lineage>
</organism>
<comment type="caution">
    <text evidence="4">The sequence shown here is derived from an EMBL/GenBank/DDBJ whole genome shotgun (WGS) entry which is preliminary data.</text>
</comment>
<keyword evidence="1" id="KW-0809">Transit peptide</keyword>
<reference evidence="4" key="1">
    <citation type="submission" date="2023-07" db="EMBL/GenBank/DDBJ databases">
        <authorList>
            <consortium name="AG Swart"/>
            <person name="Singh M."/>
            <person name="Singh A."/>
            <person name="Seah K."/>
            <person name="Emmerich C."/>
        </authorList>
    </citation>
    <scope>NUCLEOTIDE SEQUENCE</scope>
    <source>
        <strain evidence="4">DP1</strain>
    </source>
</reference>
<dbReference type="CDD" id="cd07521">
    <property type="entry name" value="HAD_FCP1-like"/>
    <property type="match status" value="1"/>
</dbReference>
<accession>A0AAD1UB71</accession>